<keyword evidence="11" id="KW-0472">Membrane</keyword>
<keyword evidence="4" id="KW-0813">Transport</keyword>
<evidence type="ECO:0000256" key="3">
    <source>
        <dbReference type="ARBA" id="ARBA00020796"/>
    </source>
</evidence>
<organism evidence="14 15">
    <name type="scientific">Vanrija pseudolonga</name>
    <dbReference type="NCBI Taxonomy" id="143232"/>
    <lineage>
        <taxon>Eukaryota</taxon>
        <taxon>Fungi</taxon>
        <taxon>Dikarya</taxon>
        <taxon>Basidiomycota</taxon>
        <taxon>Agaricomycotina</taxon>
        <taxon>Tremellomycetes</taxon>
        <taxon>Trichosporonales</taxon>
        <taxon>Trichosporonaceae</taxon>
        <taxon>Vanrija</taxon>
    </lineage>
</organism>
<sequence length="987" mass="112119">MSRSNRTEEQAHALFELDNNELDEILSEDDEDDDDVKPNSKALDVPTILKGQLSEPRFKTVNLRQLHDLIQFAQVELSPEYQRDVVWSLTKMVGLIQSLFFNYYVPPVIFAIEDNAEGEEVRVCIDGKQRCTSIMRFMEGKIPFKGANGEKFWYTKYGEGQRGGQLLPASLKRKFDNIALQVVEYDNIDTDKQRDIFQRVQLGVALSAPEKLQALGGHWSAWITELQKKYVVSAGALSSHLMHFDVARGRAFQNVLAFVMLAFENKSGLHPTNASEVKFLNRTDMPEKPFKKRVDMALGMFNEIASSHYETAFGDIEKRVAPVEFQFIAYVLFSRMYTLSLKRLAREISKMRNYVRREHVDVRSNNKVYATFWEYIDSIPLTKMPGELSAVEEWEAEADAQRDERRQKKRRREEEDDDVYNGMAATRDEPSVVTGSLRSRQPAEERKPQLPPVEHVRIARPPPVSMDAPVQSSYAANGSSHVQHDPNSAAYAQQQSRLYHQQHQHQQFTRSAGTGAHANSTAGLPPKAPAQPLHGFRAALEHTGIPRSVLLWKPKLPGRNWTIFFTVVGTLSYLYYDDRKKAKQIRQEYIDKVSYLAQQPMTGSLDIPRKVKVYGARFPEDDDTDRSLRYFRKYVKPYLVAAAVDYEQVHAPLYGSIARIVRAKTVRDRRVTLGLEAPDEALSLPGVLSPEAVRQRELEGGTILIGRPSLKEYLAGLHLAYNNGVNEWVWEKEIDRAIKDDGVFDEPVTAAPEAPVEPESTTAADPAAPATPNYTNLSFLSRPPPTPAAPAAAAPAPVAIPDSWHAAPAQLPPQPPILLVPFHNHLGFKQIPFMIYDWFTERKRVQAGAEAAYALLTNEIRPFVGPEEGAAHPDTDFDTKAESYYKNRYEGLPERTEQARKDYYKDLAPRLESARQFARGERGLTDEEKKSDKPIVTEDALREERRKKELRWLGAIEGFEIVRPETPTAWDPKWNGWLRVFDTSNKE</sequence>
<evidence type="ECO:0000256" key="8">
    <source>
        <dbReference type="ARBA" id="ARBA00022989"/>
    </source>
</evidence>
<comment type="similarity">
    <text evidence="2">Belongs to the TIM54 family.</text>
</comment>
<evidence type="ECO:0000313" key="15">
    <source>
        <dbReference type="Proteomes" id="UP000827549"/>
    </source>
</evidence>
<name>A0AAF0Y3Z2_9TREE</name>
<evidence type="ECO:0000256" key="10">
    <source>
        <dbReference type="ARBA" id="ARBA00023128"/>
    </source>
</evidence>
<comment type="subcellular location">
    <subcellularLocation>
        <location evidence="1">Mitochondrion inner membrane</location>
        <topology evidence="1">Single-pass membrane protein</topology>
    </subcellularLocation>
</comment>
<evidence type="ECO:0000256" key="4">
    <source>
        <dbReference type="ARBA" id="ARBA00022448"/>
    </source>
</evidence>
<dbReference type="GO" id="GO:0005743">
    <property type="term" value="C:mitochondrial inner membrane"/>
    <property type="evidence" value="ECO:0007669"/>
    <property type="project" value="UniProtKB-SubCell"/>
</dbReference>
<evidence type="ECO:0000256" key="7">
    <source>
        <dbReference type="ARBA" id="ARBA00022927"/>
    </source>
</evidence>
<reference evidence="14" key="1">
    <citation type="submission" date="2023-10" db="EMBL/GenBank/DDBJ databases">
        <authorList>
            <person name="Noh H."/>
        </authorList>
    </citation>
    <scope>NUCLEOTIDE SEQUENCE</scope>
    <source>
        <strain evidence="14">DUCC4014</strain>
    </source>
</reference>
<proteinExistence type="inferred from homology"/>
<feature type="compositionally biased region" description="Basic and acidic residues" evidence="12">
    <location>
        <begin position="1"/>
        <end position="11"/>
    </location>
</feature>
<evidence type="ECO:0000313" key="14">
    <source>
        <dbReference type="EMBL" id="WOO79675.1"/>
    </source>
</evidence>
<evidence type="ECO:0000256" key="12">
    <source>
        <dbReference type="SAM" id="MobiDB-lite"/>
    </source>
</evidence>
<keyword evidence="5" id="KW-0812">Transmembrane</keyword>
<feature type="region of interest" description="Disordered" evidence="12">
    <location>
        <begin position="394"/>
        <end position="523"/>
    </location>
</feature>
<feature type="compositionally biased region" description="Polar residues" evidence="12">
    <location>
        <begin position="508"/>
        <end position="522"/>
    </location>
</feature>
<evidence type="ECO:0000256" key="9">
    <source>
        <dbReference type="ARBA" id="ARBA00023010"/>
    </source>
</evidence>
<dbReference type="PANTHER" id="PTHR39639">
    <property type="entry name" value="CHROMOSOME 16, WHOLE GENOME SHOTGUN SEQUENCE"/>
    <property type="match status" value="1"/>
</dbReference>
<dbReference type="GeneID" id="87806442"/>
<protein>
    <recommendedName>
        <fullName evidence="3">Mitochondrial import inner membrane translocase subunit TIM54</fullName>
    </recommendedName>
</protein>
<dbReference type="RefSeq" id="XP_062625707.1">
    <property type="nucleotide sequence ID" value="XM_062769723.1"/>
</dbReference>
<feature type="compositionally biased region" description="Polar residues" evidence="12">
    <location>
        <begin position="470"/>
        <end position="481"/>
    </location>
</feature>
<evidence type="ECO:0000256" key="1">
    <source>
        <dbReference type="ARBA" id="ARBA00004434"/>
    </source>
</evidence>
<keyword evidence="15" id="KW-1185">Reference proteome</keyword>
<evidence type="ECO:0000256" key="6">
    <source>
        <dbReference type="ARBA" id="ARBA00022792"/>
    </source>
</evidence>
<keyword evidence="8" id="KW-1133">Transmembrane helix</keyword>
<evidence type="ECO:0000256" key="11">
    <source>
        <dbReference type="ARBA" id="ARBA00023136"/>
    </source>
</evidence>
<evidence type="ECO:0000256" key="2">
    <source>
        <dbReference type="ARBA" id="ARBA00006355"/>
    </source>
</evidence>
<feature type="compositionally biased region" description="Low complexity" evidence="12">
    <location>
        <begin position="493"/>
        <end position="507"/>
    </location>
</feature>
<dbReference type="GO" id="GO:0015031">
    <property type="term" value="P:protein transport"/>
    <property type="evidence" value="ECO:0007669"/>
    <property type="project" value="UniProtKB-KW"/>
</dbReference>
<dbReference type="InterPro" id="IPR021056">
    <property type="entry name" value="Mt_import_IM_translocase_Tim54"/>
</dbReference>
<keyword evidence="7" id="KW-0653">Protein transport</keyword>
<feature type="region of interest" description="Disordered" evidence="12">
    <location>
        <begin position="1"/>
        <end position="41"/>
    </location>
</feature>
<gene>
    <name evidence="14" type="primary">TIM54</name>
    <name evidence="14" type="ORF">LOC62_02G003196</name>
</gene>
<dbReference type="Pfam" id="PF03235">
    <property type="entry name" value="GmrSD_N"/>
    <property type="match status" value="1"/>
</dbReference>
<keyword evidence="9" id="KW-0811">Translocation</keyword>
<keyword evidence="6" id="KW-0999">Mitochondrion inner membrane</keyword>
<keyword evidence="10" id="KW-0496">Mitochondrion</keyword>
<feature type="compositionally biased region" description="Acidic residues" evidence="12">
    <location>
        <begin position="18"/>
        <end position="35"/>
    </location>
</feature>
<dbReference type="Pfam" id="PF11711">
    <property type="entry name" value="Tim54"/>
    <property type="match status" value="1"/>
</dbReference>
<dbReference type="InterPro" id="IPR004919">
    <property type="entry name" value="GmrSD_N"/>
</dbReference>
<dbReference type="Proteomes" id="UP000827549">
    <property type="component" value="Chromosome 2"/>
</dbReference>
<evidence type="ECO:0000259" key="13">
    <source>
        <dbReference type="Pfam" id="PF03235"/>
    </source>
</evidence>
<accession>A0AAF0Y3Z2</accession>
<dbReference type="PANTHER" id="PTHR39639:SF1">
    <property type="entry name" value="DUF262 DOMAIN-CONTAINING PROTEIN"/>
    <property type="match status" value="1"/>
</dbReference>
<evidence type="ECO:0000256" key="5">
    <source>
        <dbReference type="ARBA" id="ARBA00022692"/>
    </source>
</evidence>
<dbReference type="AlphaFoldDB" id="A0AAF0Y3Z2"/>
<dbReference type="EMBL" id="CP086715">
    <property type="protein sequence ID" value="WOO79675.1"/>
    <property type="molecule type" value="Genomic_DNA"/>
</dbReference>
<feature type="domain" description="GmrSD restriction endonucleases N-terminal" evidence="13">
    <location>
        <begin position="67"/>
        <end position="213"/>
    </location>
</feature>